<feature type="coiled-coil region" evidence="3">
    <location>
        <begin position="113"/>
        <end position="140"/>
    </location>
</feature>
<dbReference type="SUPFAM" id="SSF111369">
    <property type="entry name" value="HlyD-like secretion proteins"/>
    <property type="match status" value="1"/>
</dbReference>
<evidence type="ECO:0000259" key="5">
    <source>
        <dbReference type="Pfam" id="PF25876"/>
    </source>
</evidence>
<dbReference type="PANTHER" id="PTHR30158">
    <property type="entry name" value="ACRA/E-RELATED COMPONENT OF DRUG EFFLUX TRANSPORTER"/>
    <property type="match status" value="1"/>
</dbReference>
<feature type="domain" description="Multidrug resistance protein MdtA-like C-terminal permuted SH3" evidence="8">
    <location>
        <begin position="311"/>
        <end position="373"/>
    </location>
</feature>
<dbReference type="Proteomes" id="UP001273505">
    <property type="component" value="Unassembled WGS sequence"/>
</dbReference>
<dbReference type="Gene3D" id="2.40.30.170">
    <property type="match status" value="1"/>
</dbReference>
<keyword evidence="3" id="KW-0175">Coiled coil</keyword>
<keyword evidence="4" id="KW-0732">Signal</keyword>
<evidence type="ECO:0000259" key="7">
    <source>
        <dbReference type="Pfam" id="PF25944"/>
    </source>
</evidence>
<comment type="subcellular location">
    <subcellularLocation>
        <location evidence="1">Cell inner membrane</location>
        <topology evidence="1">Lipid-anchor</topology>
    </subcellularLocation>
</comment>
<evidence type="ECO:0000256" key="4">
    <source>
        <dbReference type="SAM" id="SignalP"/>
    </source>
</evidence>
<evidence type="ECO:0000256" key="3">
    <source>
        <dbReference type="SAM" id="Coils"/>
    </source>
</evidence>
<evidence type="ECO:0000256" key="1">
    <source>
        <dbReference type="ARBA" id="ARBA00004519"/>
    </source>
</evidence>
<dbReference type="InterPro" id="IPR058624">
    <property type="entry name" value="MdtA-like_HH"/>
</dbReference>
<dbReference type="EMBL" id="JAXAFO010000010">
    <property type="protein sequence ID" value="MDX6849193.1"/>
    <property type="molecule type" value="Genomic_DNA"/>
</dbReference>
<feature type="chain" id="PRO_5046236504" evidence="4">
    <location>
        <begin position="29"/>
        <end position="390"/>
    </location>
</feature>
<evidence type="ECO:0000259" key="6">
    <source>
        <dbReference type="Pfam" id="PF25917"/>
    </source>
</evidence>
<feature type="domain" description="Multidrug resistance protein MdtA-like barrel-sandwich hybrid" evidence="6">
    <location>
        <begin position="72"/>
        <end position="214"/>
    </location>
</feature>
<dbReference type="Pfam" id="PF25917">
    <property type="entry name" value="BSH_RND"/>
    <property type="match status" value="1"/>
</dbReference>
<dbReference type="InterPro" id="IPR058625">
    <property type="entry name" value="MdtA-like_BSH"/>
</dbReference>
<dbReference type="PANTHER" id="PTHR30158:SF3">
    <property type="entry name" value="MULTIDRUG EFFLUX PUMP SUBUNIT ACRA-RELATED"/>
    <property type="match status" value="1"/>
</dbReference>
<dbReference type="Pfam" id="PF25876">
    <property type="entry name" value="HH_MFP_RND"/>
    <property type="match status" value="1"/>
</dbReference>
<dbReference type="InterPro" id="IPR006143">
    <property type="entry name" value="RND_pump_MFP"/>
</dbReference>
<dbReference type="Gene3D" id="1.10.287.470">
    <property type="entry name" value="Helix hairpin bin"/>
    <property type="match status" value="1"/>
</dbReference>
<dbReference type="Gene3D" id="2.40.50.100">
    <property type="match status" value="1"/>
</dbReference>
<dbReference type="InterPro" id="IPR058626">
    <property type="entry name" value="MdtA-like_b-barrel"/>
</dbReference>
<feature type="signal peptide" evidence="4">
    <location>
        <begin position="1"/>
        <end position="28"/>
    </location>
</feature>
<sequence length="390" mass="41797">MFANVSLGKWARVGRITIAAALALVVLAACEEQQGGGGMMPAGGPVEVSVVTLQEQRVELSNQLPGRAVAYRKAQVRPQVSGIIEKRLFTEGAEVEMGEQLYQIDPARYEAAAANARAQLQRAQANLSTAQARETRYKNLIKEKAVSQQEYDDALATFEQAQADVAVSQAALQTAEIDLRYTKVKAPVSGRIGVSSVTEGALVSAGQSQVLATIHQMDPIYIDVSQPAKRILQMRRQLMQGKISQSESPGVRLILDDGSVYEHEGQLQFSDMSVNETTGTVVVRALFPNPDSLILPGMFIRAEVNEGVHDNAVLVPQRGVTRDREGNATALVVNESSEIESRTVVASRAVGSQWLVESGLAAGDRVVVAGLQKIKPGAKVNAVEVGTQGE</sequence>
<evidence type="ECO:0000256" key="2">
    <source>
        <dbReference type="ARBA" id="ARBA00009477"/>
    </source>
</evidence>
<evidence type="ECO:0000259" key="8">
    <source>
        <dbReference type="Pfam" id="PF25967"/>
    </source>
</evidence>
<organism evidence="9 10">
    <name type="scientific">Gilvimarinus gilvus</name>
    <dbReference type="NCBI Taxonomy" id="3058038"/>
    <lineage>
        <taxon>Bacteria</taxon>
        <taxon>Pseudomonadati</taxon>
        <taxon>Pseudomonadota</taxon>
        <taxon>Gammaproteobacteria</taxon>
        <taxon>Cellvibrionales</taxon>
        <taxon>Cellvibrionaceae</taxon>
        <taxon>Gilvimarinus</taxon>
    </lineage>
</organism>
<dbReference type="Gene3D" id="2.40.420.20">
    <property type="match status" value="1"/>
</dbReference>
<comment type="caution">
    <text evidence="9">The sequence shown here is derived from an EMBL/GenBank/DDBJ whole genome shotgun (WGS) entry which is preliminary data.</text>
</comment>
<gene>
    <name evidence="9" type="ORF">SCD92_07465</name>
</gene>
<dbReference type="Pfam" id="PF25967">
    <property type="entry name" value="RND-MFP_C"/>
    <property type="match status" value="1"/>
</dbReference>
<dbReference type="RefSeq" id="WP_302721429.1">
    <property type="nucleotide sequence ID" value="NZ_JAULRU010000319.1"/>
</dbReference>
<comment type="similarity">
    <text evidence="2">Belongs to the membrane fusion protein (MFP) (TC 8.A.1) family.</text>
</comment>
<accession>A0ABU4RWE3</accession>
<dbReference type="NCBIfam" id="TIGR01730">
    <property type="entry name" value="RND_mfp"/>
    <property type="match status" value="1"/>
</dbReference>
<feature type="domain" description="Multidrug resistance protein MdtA-like beta-barrel" evidence="7">
    <location>
        <begin position="219"/>
        <end position="307"/>
    </location>
</feature>
<name>A0ABU4RWE3_9GAMM</name>
<dbReference type="Pfam" id="PF25944">
    <property type="entry name" value="Beta-barrel_RND"/>
    <property type="match status" value="1"/>
</dbReference>
<evidence type="ECO:0000313" key="10">
    <source>
        <dbReference type="Proteomes" id="UP001273505"/>
    </source>
</evidence>
<protein>
    <submittedName>
        <fullName evidence="9">Efflux RND transporter periplasmic adaptor subunit</fullName>
    </submittedName>
</protein>
<keyword evidence="10" id="KW-1185">Reference proteome</keyword>
<proteinExistence type="inferred from homology"/>
<reference evidence="9 10" key="1">
    <citation type="submission" date="2023-11" db="EMBL/GenBank/DDBJ databases">
        <title>Gilvimarinus fulvus sp. nov., isolated from the surface of Kelp.</title>
        <authorList>
            <person name="Sun Y.Y."/>
            <person name="Gong Y."/>
            <person name="Du Z.J."/>
        </authorList>
    </citation>
    <scope>NUCLEOTIDE SEQUENCE [LARGE SCALE GENOMIC DNA]</scope>
    <source>
        <strain evidence="9 10">SDUM040013</strain>
    </source>
</reference>
<feature type="domain" description="Multidrug resistance protein MdtA-like alpha-helical hairpin" evidence="5">
    <location>
        <begin position="114"/>
        <end position="182"/>
    </location>
</feature>
<dbReference type="InterPro" id="IPR058627">
    <property type="entry name" value="MdtA-like_C"/>
</dbReference>
<evidence type="ECO:0000313" key="9">
    <source>
        <dbReference type="EMBL" id="MDX6849193.1"/>
    </source>
</evidence>